<feature type="transmembrane region" description="Helical" evidence="5">
    <location>
        <begin position="95"/>
        <end position="115"/>
    </location>
</feature>
<dbReference type="GO" id="GO:0015179">
    <property type="term" value="F:L-amino acid transmembrane transporter activity"/>
    <property type="evidence" value="ECO:0007669"/>
    <property type="project" value="TreeGrafter"/>
</dbReference>
<feature type="transmembrane region" description="Helical" evidence="5">
    <location>
        <begin position="52"/>
        <end position="75"/>
    </location>
</feature>
<evidence type="ECO:0000256" key="3">
    <source>
        <dbReference type="ARBA" id="ARBA00022989"/>
    </source>
</evidence>
<keyword evidence="7" id="KW-1185">Reference proteome</keyword>
<keyword evidence="3 5" id="KW-1133">Transmembrane helix</keyword>
<dbReference type="Pfam" id="PF13520">
    <property type="entry name" value="AA_permease_2"/>
    <property type="match status" value="1"/>
</dbReference>
<evidence type="ECO:0000256" key="1">
    <source>
        <dbReference type="ARBA" id="ARBA00004141"/>
    </source>
</evidence>
<sequence>RTETYQDSFEGSNWNPGSLTVAFYTGLFAYSGWNYLNSMIEEMKNARRDLPIAIIISCVMITAVYTIANVAYASVLSVHEILESSAVAVTFAKKVYGPAWFIMPIFVAFSTFGGVNGTIMTTSRIYFVASQENQMPKLLSFLHVDRLTPIPAVIF</sequence>
<accession>A0A5J4N5F1</accession>
<feature type="transmembrane region" description="Helical" evidence="5">
    <location>
        <begin position="21"/>
        <end position="40"/>
    </location>
</feature>
<comment type="caution">
    <text evidence="6">The sequence shown here is derived from an EMBL/GenBank/DDBJ whole genome shotgun (WGS) entry which is preliminary data.</text>
</comment>
<dbReference type="Proteomes" id="UP000324629">
    <property type="component" value="Unassembled WGS sequence"/>
</dbReference>
<dbReference type="AlphaFoldDB" id="A0A5J4N5F1"/>
<evidence type="ECO:0000313" key="7">
    <source>
        <dbReference type="Proteomes" id="UP000324629"/>
    </source>
</evidence>
<evidence type="ECO:0000256" key="5">
    <source>
        <dbReference type="SAM" id="Phobius"/>
    </source>
</evidence>
<dbReference type="InterPro" id="IPR050598">
    <property type="entry name" value="AminoAcid_Transporter"/>
</dbReference>
<dbReference type="PANTHER" id="PTHR11785">
    <property type="entry name" value="AMINO ACID TRANSPORTER"/>
    <property type="match status" value="1"/>
</dbReference>
<name>A0A5J4N5F1_9TREM</name>
<evidence type="ECO:0000256" key="4">
    <source>
        <dbReference type="ARBA" id="ARBA00023136"/>
    </source>
</evidence>
<dbReference type="Gene3D" id="1.20.1740.10">
    <property type="entry name" value="Amino acid/polyamine transporter I"/>
    <property type="match status" value="1"/>
</dbReference>
<feature type="non-terminal residue" evidence="6">
    <location>
        <position position="1"/>
    </location>
</feature>
<keyword evidence="4 5" id="KW-0472">Membrane</keyword>
<protein>
    <submittedName>
        <fullName evidence="6">Solute carrier family 7 (L-type amino acid transporter), member 6</fullName>
    </submittedName>
</protein>
<organism evidence="6 7">
    <name type="scientific">Paragonimus westermani</name>
    <dbReference type="NCBI Taxonomy" id="34504"/>
    <lineage>
        <taxon>Eukaryota</taxon>
        <taxon>Metazoa</taxon>
        <taxon>Spiralia</taxon>
        <taxon>Lophotrochozoa</taxon>
        <taxon>Platyhelminthes</taxon>
        <taxon>Trematoda</taxon>
        <taxon>Digenea</taxon>
        <taxon>Plagiorchiida</taxon>
        <taxon>Troglotremata</taxon>
        <taxon>Troglotrematidae</taxon>
        <taxon>Paragonimus</taxon>
    </lineage>
</organism>
<dbReference type="PANTHER" id="PTHR11785:SF528">
    <property type="entry name" value="AMINO ACID TRANSPORTER PROTEIN JHI-21"/>
    <property type="match status" value="1"/>
</dbReference>
<comment type="subcellular location">
    <subcellularLocation>
        <location evidence="1">Membrane</location>
        <topology evidence="1">Multi-pass membrane protein</topology>
    </subcellularLocation>
</comment>
<reference evidence="6 7" key="1">
    <citation type="journal article" date="2019" name="Gigascience">
        <title>Whole-genome sequence of the oriental lung fluke Paragonimus westermani.</title>
        <authorList>
            <person name="Oey H."/>
            <person name="Zakrzewski M."/>
            <person name="Narain K."/>
            <person name="Devi K.R."/>
            <person name="Agatsuma T."/>
            <person name="Nawaratna S."/>
            <person name="Gobert G.N."/>
            <person name="Jones M.K."/>
            <person name="Ragan M.A."/>
            <person name="McManus D.P."/>
            <person name="Krause L."/>
        </authorList>
    </citation>
    <scope>NUCLEOTIDE SEQUENCE [LARGE SCALE GENOMIC DNA]</scope>
    <source>
        <strain evidence="6 7">IND2009</strain>
    </source>
</reference>
<dbReference type="InterPro" id="IPR002293">
    <property type="entry name" value="AA/rel_permease1"/>
</dbReference>
<evidence type="ECO:0000256" key="2">
    <source>
        <dbReference type="ARBA" id="ARBA00022692"/>
    </source>
</evidence>
<evidence type="ECO:0000313" key="6">
    <source>
        <dbReference type="EMBL" id="KAA3670667.1"/>
    </source>
</evidence>
<dbReference type="GO" id="GO:0016020">
    <property type="term" value="C:membrane"/>
    <property type="evidence" value="ECO:0007669"/>
    <property type="project" value="UniProtKB-SubCell"/>
</dbReference>
<feature type="non-terminal residue" evidence="6">
    <location>
        <position position="155"/>
    </location>
</feature>
<dbReference type="EMBL" id="QNGE01008896">
    <property type="protein sequence ID" value="KAA3670667.1"/>
    <property type="molecule type" value="Genomic_DNA"/>
</dbReference>
<gene>
    <name evidence="6" type="ORF">DEA37_0006732</name>
</gene>
<keyword evidence="2 5" id="KW-0812">Transmembrane</keyword>
<proteinExistence type="predicted"/>